<accession>A0A6N7XK79</accession>
<evidence type="ECO:0000256" key="3">
    <source>
        <dbReference type="ARBA" id="ARBA00018111"/>
    </source>
</evidence>
<feature type="domain" description="RecX second three-helical" evidence="6">
    <location>
        <begin position="58"/>
        <end position="95"/>
    </location>
</feature>
<dbReference type="GO" id="GO:0006282">
    <property type="term" value="P:regulation of DNA repair"/>
    <property type="evidence" value="ECO:0007669"/>
    <property type="project" value="UniProtKB-UniRule"/>
</dbReference>
<dbReference type="InterPro" id="IPR053924">
    <property type="entry name" value="RecX_HTH_2nd"/>
</dbReference>
<keyword evidence="4 5" id="KW-0963">Cytoplasm</keyword>
<dbReference type="Pfam" id="PF21982">
    <property type="entry name" value="RecX_HTH1"/>
    <property type="match status" value="1"/>
</dbReference>
<comment type="function">
    <text evidence="5">Modulates RecA activity.</text>
</comment>
<evidence type="ECO:0000256" key="2">
    <source>
        <dbReference type="ARBA" id="ARBA00009695"/>
    </source>
</evidence>
<reference evidence="8 9" key="1">
    <citation type="submission" date="2019-08" db="EMBL/GenBank/DDBJ databases">
        <title>In-depth cultivation of the pig gut microbiome towards novel bacterial diversity and tailored functional studies.</title>
        <authorList>
            <person name="Wylensek D."/>
            <person name="Hitch T.C.A."/>
            <person name="Clavel T."/>
        </authorList>
    </citation>
    <scope>NUCLEOTIDE SEQUENCE [LARGE SCALE GENOMIC DNA]</scope>
    <source>
        <strain evidence="8 9">WCA-MUC-591-APC-4B</strain>
    </source>
</reference>
<dbReference type="InterPro" id="IPR003783">
    <property type="entry name" value="Regulatory_RecX"/>
</dbReference>
<dbReference type="RefSeq" id="WP_154554927.1">
    <property type="nucleotide sequence ID" value="NZ_JAQXUZ010000013.1"/>
</dbReference>
<organism evidence="8 9">
    <name type="scientific">Mogibacterium kristiansenii</name>
    <dbReference type="NCBI Taxonomy" id="2606708"/>
    <lineage>
        <taxon>Bacteria</taxon>
        <taxon>Bacillati</taxon>
        <taxon>Bacillota</taxon>
        <taxon>Clostridia</taxon>
        <taxon>Peptostreptococcales</taxon>
        <taxon>Anaerovoracaceae</taxon>
        <taxon>Mogibacterium</taxon>
    </lineage>
</organism>
<comment type="subcellular location">
    <subcellularLocation>
        <location evidence="1 5">Cytoplasm</location>
    </subcellularLocation>
</comment>
<evidence type="ECO:0000256" key="5">
    <source>
        <dbReference type="HAMAP-Rule" id="MF_01114"/>
    </source>
</evidence>
<dbReference type="AlphaFoldDB" id="A0A6N7XK79"/>
<evidence type="ECO:0000313" key="9">
    <source>
        <dbReference type="Proteomes" id="UP000469424"/>
    </source>
</evidence>
<dbReference type="Proteomes" id="UP000469424">
    <property type="component" value="Unassembled WGS sequence"/>
</dbReference>
<evidence type="ECO:0000259" key="7">
    <source>
        <dbReference type="Pfam" id="PF21982"/>
    </source>
</evidence>
<dbReference type="EMBL" id="VUNA01000022">
    <property type="protein sequence ID" value="MST71364.1"/>
    <property type="molecule type" value="Genomic_DNA"/>
</dbReference>
<dbReference type="PANTHER" id="PTHR33602">
    <property type="entry name" value="REGULATORY PROTEIN RECX FAMILY PROTEIN"/>
    <property type="match status" value="1"/>
</dbReference>
<comment type="caution">
    <text evidence="8">The sequence shown here is derived from an EMBL/GenBank/DDBJ whole genome shotgun (WGS) entry which is preliminary data.</text>
</comment>
<comment type="similarity">
    <text evidence="2 5">Belongs to the RecX family.</text>
</comment>
<dbReference type="PANTHER" id="PTHR33602:SF1">
    <property type="entry name" value="REGULATORY PROTEIN RECX FAMILY PROTEIN"/>
    <property type="match status" value="1"/>
</dbReference>
<keyword evidence="9" id="KW-1185">Reference proteome</keyword>
<dbReference type="InterPro" id="IPR036388">
    <property type="entry name" value="WH-like_DNA-bd_sf"/>
</dbReference>
<dbReference type="GO" id="GO:0005737">
    <property type="term" value="C:cytoplasm"/>
    <property type="evidence" value="ECO:0007669"/>
    <property type="project" value="UniProtKB-SubCell"/>
</dbReference>
<evidence type="ECO:0000313" key="8">
    <source>
        <dbReference type="EMBL" id="MST71364.1"/>
    </source>
</evidence>
<dbReference type="Pfam" id="PF02631">
    <property type="entry name" value="RecX_HTH2"/>
    <property type="match status" value="1"/>
</dbReference>
<dbReference type="Gene3D" id="1.10.10.10">
    <property type="entry name" value="Winged helix-like DNA-binding domain superfamily/Winged helix DNA-binding domain"/>
    <property type="match status" value="2"/>
</dbReference>
<protein>
    <recommendedName>
        <fullName evidence="3 5">Regulatory protein RecX</fullName>
    </recommendedName>
</protein>
<evidence type="ECO:0000256" key="4">
    <source>
        <dbReference type="ARBA" id="ARBA00022490"/>
    </source>
</evidence>
<proteinExistence type="inferred from homology"/>
<feature type="domain" description="RecX first three-helical" evidence="7">
    <location>
        <begin position="18"/>
        <end position="50"/>
    </location>
</feature>
<dbReference type="InterPro" id="IPR053926">
    <property type="entry name" value="RecX_HTH_1st"/>
</dbReference>
<dbReference type="HAMAP" id="MF_01114">
    <property type="entry name" value="RecX"/>
    <property type="match status" value="1"/>
</dbReference>
<gene>
    <name evidence="5" type="primary">recX</name>
    <name evidence="8" type="ORF">FYJ65_08615</name>
</gene>
<evidence type="ECO:0000259" key="6">
    <source>
        <dbReference type="Pfam" id="PF02631"/>
    </source>
</evidence>
<name>A0A6N7XK79_9FIRM</name>
<sequence length="159" mass="18688">MEKEKKENRRSAAEELTRYLAPRMRTVAEARKHLEEKLYDESEIRETLQRFLDLKYLDDSDYVRAYCEYAFGKRRGSTRIRSELRNKGIESETIQNGIDDYMYENRVDECALARLVAEKTLAGAERPLEQKSVARVARKLEQMGYGSSVIIRILEEIKE</sequence>
<evidence type="ECO:0000256" key="1">
    <source>
        <dbReference type="ARBA" id="ARBA00004496"/>
    </source>
</evidence>